<comment type="subcellular location">
    <subcellularLocation>
        <location evidence="1">Membrane</location>
        <topology evidence="1">Single-pass membrane protein</topology>
    </subcellularLocation>
</comment>
<evidence type="ECO:0000256" key="3">
    <source>
        <dbReference type="ARBA" id="ARBA00022692"/>
    </source>
</evidence>
<dbReference type="InterPro" id="IPR001107">
    <property type="entry name" value="Band_7"/>
</dbReference>
<dbReference type="PANTHER" id="PTHR43327:SF2">
    <property type="entry name" value="MODULATOR OF FTSH PROTEASE HFLK"/>
    <property type="match status" value="1"/>
</dbReference>
<dbReference type="CDD" id="cd03404">
    <property type="entry name" value="SPFH_HflK"/>
    <property type="match status" value="1"/>
</dbReference>
<dbReference type="InterPro" id="IPR036013">
    <property type="entry name" value="Band_7/SPFH_dom_sf"/>
</dbReference>
<dbReference type="GO" id="GO:0006508">
    <property type="term" value="P:proteolysis"/>
    <property type="evidence" value="ECO:0007669"/>
    <property type="project" value="UniProtKB-KW"/>
</dbReference>
<keyword evidence="9" id="KW-0645">Protease</keyword>
<evidence type="ECO:0000256" key="5">
    <source>
        <dbReference type="ARBA" id="ARBA00023136"/>
    </source>
</evidence>
<evidence type="ECO:0000256" key="4">
    <source>
        <dbReference type="ARBA" id="ARBA00022989"/>
    </source>
</evidence>
<evidence type="ECO:0000256" key="7">
    <source>
        <dbReference type="SAM" id="MobiDB-lite"/>
    </source>
</evidence>
<dbReference type="Gene3D" id="3.30.479.30">
    <property type="entry name" value="Band 7 domain"/>
    <property type="match status" value="1"/>
</dbReference>
<dbReference type="GO" id="GO:0016020">
    <property type="term" value="C:membrane"/>
    <property type="evidence" value="ECO:0007669"/>
    <property type="project" value="UniProtKB-SubCell"/>
</dbReference>
<evidence type="ECO:0000256" key="1">
    <source>
        <dbReference type="ARBA" id="ARBA00004167"/>
    </source>
</evidence>
<comment type="similarity">
    <text evidence="2 6">Belongs to the band 7/mec-2 family. HflK subfamily.</text>
</comment>
<evidence type="ECO:0000256" key="2">
    <source>
        <dbReference type="ARBA" id="ARBA00006971"/>
    </source>
</evidence>
<dbReference type="SMART" id="SM00244">
    <property type="entry name" value="PHB"/>
    <property type="match status" value="1"/>
</dbReference>
<protein>
    <recommendedName>
        <fullName evidence="6">Protein HflK</fullName>
    </recommendedName>
</protein>
<keyword evidence="9" id="KW-0378">Hydrolase</keyword>
<keyword evidence="5 6" id="KW-0472">Membrane</keyword>
<dbReference type="GO" id="GO:0008233">
    <property type="term" value="F:peptidase activity"/>
    <property type="evidence" value="ECO:0007669"/>
    <property type="project" value="UniProtKB-KW"/>
</dbReference>
<accession>A0A1S7LEF6</accession>
<keyword evidence="3 6" id="KW-0812">Transmembrane</keyword>
<dbReference type="InterPro" id="IPR010201">
    <property type="entry name" value="HflK"/>
</dbReference>
<dbReference type="Pfam" id="PF01145">
    <property type="entry name" value="Band_7"/>
    <property type="match status" value="1"/>
</dbReference>
<sequence>MSWNGNGGDQGPWGQRPQNPQQPDVEQLLRAAREKFGGGNSGMPGGSKGWMLLAAIAFMGWMATGIYVVAPDEVGVVVRFGKYVETTTPGPHLHLPYPIESVTKPKVTQIQRIELGYRTRGRTSMDVPTESLMLTGDENIIDIDLSIQYRIKDGADYLFNVNNPARDPSKVVRQATETTIREVIGKNSIDEALTTGKSNIQALTKLGIQKILDKYQSGIDVVAVQLQQVQPPEEVIHAFKDVASAREDKERSVNEAQGYANDILPKAKGQAARIVQEAKGYKEAKVSRAGGDANRFISLYNEYKKAKDVTRARLYLETMEEVMGRTNKVILDNDAGRNVLPYLPLGQQGMVSGQTAPQMKR</sequence>
<feature type="compositionally biased region" description="Gly residues" evidence="7">
    <location>
        <begin position="1"/>
        <end position="11"/>
    </location>
</feature>
<gene>
    <name evidence="9" type="primary">hflK</name>
    <name evidence="9" type="ORF">MAGMO_1121</name>
</gene>
<dbReference type="EMBL" id="LO017727">
    <property type="protein sequence ID" value="CRH05315.1"/>
    <property type="molecule type" value="Genomic_DNA"/>
</dbReference>
<reference evidence="9" key="1">
    <citation type="submission" date="2015-04" db="EMBL/GenBank/DDBJ databases">
        <authorList>
            <person name="Syromyatnikov M.Y."/>
            <person name="Popov V.N."/>
        </authorList>
    </citation>
    <scope>NUCLEOTIDE SEQUENCE</scope>
    <source>
        <strain evidence="9">MO-1</strain>
    </source>
</reference>
<evidence type="ECO:0000256" key="6">
    <source>
        <dbReference type="RuleBase" id="RU364113"/>
    </source>
</evidence>
<dbReference type="Pfam" id="PF12221">
    <property type="entry name" value="HflK_N"/>
    <property type="match status" value="1"/>
</dbReference>
<feature type="domain" description="Band 7" evidence="8">
    <location>
        <begin position="64"/>
        <end position="243"/>
    </location>
</feature>
<feature type="region of interest" description="Disordered" evidence="7">
    <location>
        <begin position="1"/>
        <end position="22"/>
    </location>
</feature>
<name>A0A1S7LEF6_MAGMO</name>
<feature type="transmembrane region" description="Helical" evidence="6">
    <location>
        <begin position="50"/>
        <end position="70"/>
    </location>
</feature>
<dbReference type="PANTHER" id="PTHR43327">
    <property type="entry name" value="STOMATIN-LIKE PROTEIN 2, MITOCHONDRIAL"/>
    <property type="match status" value="1"/>
</dbReference>
<dbReference type="InterPro" id="IPR050710">
    <property type="entry name" value="Band7/mec-2_domain"/>
</dbReference>
<proteinExistence type="inferred from homology"/>
<comment type="subunit">
    <text evidence="6">HflC and HflK may interact to form a multimeric complex.</text>
</comment>
<dbReference type="InterPro" id="IPR020980">
    <property type="entry name" value="Membrane_HflK_N"/>
</dbReference>
<comment type="function">
    <text evidence="6">HflC and HflK could encode or regulate a protease.</text>
</comment>
<dbReference type="NCBIfam" id="TIGR01933">
    <property type="entry name" value="hflK"/>
    <property type="match status" value="1"/>
</dbReference>
<dbReference type="SUPFAM" id="SSF117892">
    <property type="entry name" value="Band 7/SPFH domain"/>
    <property type="match status" value="1"/>
</dbReference>
<evidence type="ECO:0000313" key="9">
    <source>
        <dbReference type="EMBL" id="CRH05315.1"/>
    </source>
</evidence>
<dbReference type="AlphaFoldDB" id="A0A1S7LEF6"/>
<keyword evidence="4 6" id="KW-1133">Transmembrane helix</keyword>
<organism evidence="9">
    <name type="scientific">Magnetococcus massalia (strain MO-1)</name>
    <dbReference type="NCBI Taxonomy" id="451514"/>
    <lineage>
        <taxon>Bacteria</taxon>
        <taxon>Pseudomonadati</taxon>
        <taxon>Pseudomonadota</taxon>
        <taxon>Magnetococcia</taxon>
        <taxon>Magnetococcales</taxon>
        <taxon>Magnetococcaceae</taxon>
        <taxon>Magnetococcus</taxon>
    </lineage>
</organism>
<evidence type="ECO:0000259" key="8">
    <source>
        <dbReference type="SMART" id="SM00244"/>
    </source>
</evidence>